<feature type="compositionally biased region" description="Basic and acidic residues" evidence="1">
    <location>
        <begin position="29"/>
        <end position="53"/>
    </location>
</feature>
<dbReference type="Pfam" id="PF19762">
    <property type="entry name" value="DUF6249"/>
    <property type="match status" value="1"/>
</dbReference>
<keyword evidence="2" id="KW-1133">Transmembrane helix</keyword>
<keyword evidence="3" id="KW-0732">Signal</keyword>
<dbReference type="RefSeq" id="WP_018919559.1">
    <property type="nucleotide sequence ID" value="NZ_LR134384.1"/>
</dbReference>
<evidence type="ECO:0000313" key="6">
    <source>
        <dbReference type="Proteomes" id="UP000274578"/>
    </source>
</evidence>
<feature type="chain" id="PRO_5019310149" description="DUF6249 domain-containing protein" evidence="3">
    <location>
        <begin position="23"/>
        <end position="260"/>
    </location>
</feature>
<feature type="compositionally biased region" description="Polar residues" evidence="1">
    <location>
        <begin position="249"/>
        <end position="260"/>
    </location>
</feature>
<keyword evidence="2" id="KW-0812">Transmembrane</keyword>
<proteinExistence type="predicted"/>
<dbReference type="KEGG" id="poc:NCTC13071_02208"/>
<name>A0A448L867_9BACT</name>
<feature type="region of interest" description="Disordered" evidence="1">
    <location>
        <begin position="22"/>
        <end position="53"/>
    </location>
</feature>
<evidence type="ECO:0000313" key="5">
    <source>
        <dbReference type="EMBL" id="VEH16185.1"/>
    </source>
</evidence>
<organism evidence="5 6">
    <name type="scientific">Segatella oris</name>
    <dbReference type="NCBI Taxonomy" id="28135"/>
    <lineage>
        <taxon>Bacteria</taxon>
        <taxon>Pseudomonadati</taxon>
        <taxon>Bacteroidota</taxon>
        <taxon>Bacteroidia</taxon>
        <taxon>Bacteroidales</taxon>
        <taxon>Prevotellaceae</taxon>
        <taxon>Segatella</taxon>
    </lineage>
</organism>
<evidence type="ECO:0000256" key="3">
    <source>
        <dbReference type="SAM" id="SignalP"/>
    </source>
</evidence>
<dbReference type="EMBL" id="LR134384">
    <property type="protein sequence ID" value="VEH16185.1"/>
    <property type="molecule type" value="Genomic_DNA"/>
</dbReference>
<dbReference type="InterPro" id="IPR046216">
    <property type="entry name" value="DUF6249"/>
</dbReference>
<accession>A0A448L867</accession>
<feature type="transmembrane region" description="Helical" evidence="2">
    <location>
        <begin position="179"/>
        <end position="197"/>
    </location>
</feature>
<dbReference type="GeneID" id="85012973"/>
<evidence type="ECO:0000256" key="2">
    <source>
        <dbReference type="SAM" id="Phobius"/>
    </source>
</evidence>
<evidence type="ECO:0000259" key="4">
    <source>
        <dbReference type="Pfam" id="PF19762"/>
    </source>
</evidence>
<reference evidence="5 6" key="1">
    <citation type="submission" date="2018-12" db="EMBL/GenBank/DDBJ databases">
        <authorList>
            <consortium name="Pathogen Informatics"/>
        </authorList>
    </citation>
    <scope>NUCLEOTIDE SEQUENCE [LARGE SCALE GENOMIC DNA]</scope>
    <source>
        <strain evidence="5 6">NCTC13071</strain>
    </source>
</reference>
<feature type="compositionally biased region" description="Acidic residues" evidence="1">
    <location>
        <begin position="230"/>
        <end position="246"/>
    </location>
</feature>
<feature type="transmembrane region" description="Helical" evidence="2">
    <location>
        <begin position="105"/>
        <end position="138"/>
    </location>
</feature>
<protein>
    <recommendedName>
        <fullName evidence="4">DUF6249 domain-containing protein</fullName>
    </recommendedName>
</protein>
<feature type="region of interest" description="Disordered" evidence="1">
    <location>
        <begin position="229"/>
        <end position="260"/>
    </location>
</feature>
<feature type="signal peptide" evidence="3">
    <location>
        <begin position="1"/>
        <end position="22"/>
    </location>
</feature>
<dbReference type="AlphaFoldDB" id="A0A448L867"/>
<dbReference type="Proteomes" id="UP000274578">
    <property type="component" value="Chromosome 1"/>
</dbReference>
<sequence>MKQTFITLLLVLTLGTIHVAQAQRHRHTPRTETVSRKAKASDRSHKAAAEKAKNGGIEAFSDTTSSADDTVDTAVVDTTYTSGYHVQEDDFNESPWFVKAITGALGVGAVIFALLIVVLVFLFLVSPFIIIILVLRYLIRRHNDNVRLAEKAMESGQAVPSGAKIAKHRTYSNEDQWQRGIKTASIGLGLMALFWFIGAEQLVGVGVLILCMGAGQMLIGRTSRRNESPIYEEFEDEKQDSYEEESTENKTQNTDNQPQA</sequence>
<feature type="domain" description="DUF6249" evidence="4">
    <location>
        <begin position="116"/>
        <end position="223"/>
    </location>
</feature>
<gene>
    <name evidence="5" type="ORF">NCTC13071_02208</name>
</gene>
<keyword evidence="2" id="KW-0472">Membrane</keyword>
<evidence type="ECO:0000256" key="1">
    <source>
        <dbReference type="SAM" id="MobiDB-lite"/>
    </source>
</evidence>